<evidence type="ECO:0000256" key="3">
    <source>
        <dbReference type="ARBA" id="ARBA00022832"/>
    </source>
</evidence>
<reference evidence="7 8" key="1">
    <citation type="journal article" date="2011" name="J. Bacteriol.">
        <title>Complete genome sequence of a novel clinical isolate, the nontuberculous Mycobacterium strain JDM601.</title>
        <authorList>
            <person name="Zhang Z.Y."/>
            <person name="Sun Z.Q."/>
            <person name="Wang Z.L."/>
            <person name="Wen Z.L."/>
            <person name="Sun Q.W."/>
            <person name="Zhu Z.Q."/>
            <person name="Song Y.Z."/>
            <person name="Zhao J.W."/>
            <person name="Wang H.H."/>
            <person name="Zhang S.L."/>
            <person name="Guo X.K."/>
        </authorList>
    </citation>
    <scope>NUCLEOTIDE SEQUENCE [LARGE SCALE GENOMIC DNA]</scope>
    <source>
        <strain evidence="7 8">JDM601</strain>
    </source>
</reference>
<dbReference type="InterPro" id="IPR025110">
    <property type="entry name" value="AMP-bd_C"/>
</dbReference>
<dbReference type="PANTHER" id="PTHR22754:SF32">
    <property type="entry name" value="DISCO-INTERACTING PROTEIN 2"/>
    <property type="match status" value="1"/>
</dbReference>
<dbReference type="GO" id="GO:0070566">
    <property type="term" value="F:adenylyltransferase activity"/>
    <property type="evidence" value="ECO:0007669"/>
    <property type="project" value="TreeGrafter"/>
</dbReference>
<dbReference type="InterPro" id="IPR042099">
    <property type="entry name" value="ANL_N_sf"/>
</dbReference>
<dbReference type="SUPFAM" id="SSF56801">
    <property type="entry name" value="Acetyl-CoA synthetase-like"/>
    <property type="match status" value="1"/>
</dbReference>
<evidence type="ECO:0000259" key="5">
    <source>
        <dbReference type="Pfam" id="PF00501"/>
    </source>
</evidence>
<name>F5YW03_MYCSD</name>
<dbReference type="Gene3D" id="3.40.50.12780">
    <property type="entry name" value="N-terminal domain of ligase-like"/>
    <property type="match status" value="1"/>
</dbReference>
<dbReference type="CDD" id="cd05931">
    <property type="entry name" value="FAAL"/>
    <property type="match status" value="1"/>
</dbReference>
<evidence type="ECO:0000313" key="7">
    <source>
        <dbReference type="EMBL" id="AEF35250.1"/>
    </source>
</evidence>
<dbReference type="AlphaFoldDB" id="F5YW03"/>
<dbReference type="InterPro" id="IPR000873">
    <property type="entry name" value="AMP-dep_synth/lig_dom"/>
</dbReference>
<dbReference type="Pfam" id="PF00501">
    <property type="entry name" value="AMP-binding"/>
    <property type="match status" value="1"/>
</dbReference>
<dbReference type="GO" id="GO:0006633">
    <property type="term" value="P:fatty acid biosynthetic process"/>
    <property type="evidence" value="ECO:0007669"/>
    <property type="project" value="TreeGrafter"/>
</dbReference>
<dbReference type="eggNOG" id="COG0318">
    <property type="taxonomic scope" value="Bacteria"/>
</dbReference>
<dbReference type="Gene3D" id="3.30.300.30">
    <property type="match status" value="1"/>
</dbReference>
<accession>F5YW03</accession>
<keyword evidence="3" id="KW-0276">Fatty acid metabolism</keyword>
<evidence type="ECO:0000259" key="6">
    <source>
        <dbReference type="Pfam" id="PF23024"/>
    </source>
</evidence>
<keyword evidence="2 7" id="KW-0436">Ligase</keyword>
<dbReference type="HOGENOM" id="CLU_000022_23_7_11"/>
<dbReference type="KEGG" id="mjd:JDM601_1250"/>
<dbReference type="STRING" id="875328.JDM601_1250"/>
<dbReference type="Proteomes" id="UP000009224">
    <property type="component" value="Chromosome"/>
</dbReference>
<sequence length="595" mass="64025">MKAMTVQTARTLVDLLRQQADRYGDKVAFTFSYNGDGEDESRLTYRELDLRARAIASMLQQQGAAGQRVLVFCRPGLDAIVGFFGCLYAGAVAVPVHERLAPRLSSVIPDARAGFAIAAPDTPVKVKAMVDTLVALSNVQPMRWLSTDAPAPEADDWMAPTVDAECTAMVQYTSGSTTAPNGVVVTHANLMHNLGAIRESWPGDDQQVAVLWLPPHHDMGLIGGVLQTIYQGYTTVLMSPAAFMKRPMAWLEAISRNRGTYTVAPNFAFEICVQRSTPEERAALDLSALAVVMNGAEPVRMETMRAFAEAFAPAGFRLEAFWPVYGLAEATLLVSGGSGCELPVVRHVDRGALESDRVIDSAPYSPTTVALVGCGKVRGGQQLVMVDPETHRRCGAGEVGEIWVAGPSIASGYLGNPDKTQRTFAAHIAATGEGPFLRTGDLGFVHDAQLFITGRYKDLVVIGGANYYPNDIEVTVQCCHPAFLSGRGAVVAVTPESGAAQLVVVQEIDRDRVVEGDLHEMVDAIQTALVAHHGIHANSIVLVEPRSIPVTSSGKVQRSACRQRFLDRGLQTVAEWQGQVGRPGYPTEFVQDVVT</sequence>
<protein>
    <submittedName>
        <fullName evidence="7">Fatty-acid-CoA ligase</fullName>
    </submittedName>
</protein>
<organism evidence="7 8">
    <name type="scientific">Mycolicibacter sinensis (strain JDM601)</name>
    <name type="common">Mycobacterium sinense</name>
    <dbReference type="NCBI Taxonomy" id="875328"/>
    <lineage>
        <taxon>Bacteria</taxon>
        <taxon>Bacillati</taxon>
        <taxon>Actinomycetota</taxon>
        <taxon>Actinomycetes</taxon>
        <taxon>Mycobacteriales</taxon>
        <taxon>Mycobacteriaceae</taxon>
        <taxon>Mycolicibacter</taxon>
    </lineage>
</organism>
<evidence type="ECO:0000313" key="8">
    <source>
        <dbReference type="Proteomes" id="UP000009224"/>
    </source>
</evidence>
<comment type="similarity">
    <text evidence="1">Belongs to the ATP-dependent AMP-binding enzyme family.</text>
</comment>
<dbReference type="GO" id="GO:0071766">
    <property type="term" value="P:Actinobacterium-type cell wall biogenesis"/>
    <property type="evidence" value="ECO:0007669"/>
    <property type="project" value="UniProtKB-ARBA"/>
</dbReference>
<dbReference type="InterPro" id="IPR040097">
    <property type="entry name" value="FAAL/FAAC"/>
</dbReference>
<feature type="domain" description="AMP-dependent synthetase/ligase" evidence="5">
    <location>
        <begin position="16"/>
        <end position="414"/>
    </location>
</feature>
<gene>
    <name evidence="7" type="ordered locus">JDM601_1250</name>
</gene>
<keyword evidence="4" id="KW-0443">Lipid metabolism</keyword>
<feature type="domain" description="AMP-binding enzyme C-terminal" evidence="6">
    <location>
        <begin position="458"/>
        <end position="573"/>
    </location>
</feature>
<dbReference type="GO" id="GO:0016874">
    <property type="term" value="F:ligase activity"/>
    <property type="evidence" value="ECO:0007669"/>
    <property type="project" value="UniProtKB-KW"/>
</dbReference>
<dbReference type="InterPro" id="IPR045851">
    <property type="entry name" value="AMP-bd_C_sf"/>
</dbReference>
<keyword evidence="8" id="KW-1185">Reference proteome</keyword>
<evidence type="ECO:0000256" key="4">
    <source>
        <dbReference type="ARBA" id="ARBA00023098"/>
    </source>
</evidence>
<dbReference type="Pfam" id="PF23024">
    <property type="entry name" value="AMP-dom_DIP2-like"/>
    <property type="match status" value="1"/>
</dbReference>
<dbReference type="GO" id="GO:0005886">
    <property type="term" value="C:plasma membrane"/>
    <property type="evidence" value="ECO:0007669"/>
    <property type="project" value="TreeGrafter"/>
</dbReference>
<dbReference type="FunFam" id="3.40.50.12780:FF:000013">
    <property type="entry name" value="Long-chain-fatty-acid--AMP ligase FadD32"/>
    <property type="match status" value="1"/>
</dbReference>
<proteinExistence type="inferred from homology"/>
<evidence type="ECO:0000256" key="2">
    <source>
        <dbReference type="ARBA" id="ARBA00022598"/>
    </source>
</evidence>
<evidence type="ECO:0000256" key="1">
    <source>
        <dbReference type="ARBA" id="ARBA00006432"/>
    </source>
</evidence>
<dbReference type="EMBL" id="CP002329">
    <property type="protein sequence ID" value="AEF35250.1"/>
    <property type="molecule type" value="Genomic_DNA"/>
</dbReference>
<dbReference type="PANTHER" id="PTHR22754">
    <property type="entry name" value="DISCO-INTERACTING PROTEIN 2 DIP2 -RELATED"/>
    <property type="match status" value="1"/>
</dbReference>